<dbReference type="Proteomes" id="UP000186817">
    <property type="component" value="Unassembled WGS sequence"/>
</dbReference>
<dbReference type="Pfam" id="PF03619">
    <property type="entry name" value="Solute_trans_a"/>
    <property type="match status" value="1"/>
</dbReference>
<evidence type="ECO:0000256" key="4">
    <source>
        <dbReference type="ARBA" id="ARBA00023136"/>
    </source>
</evidence>
<evidence type="ECO:0000256" key="2">
    <source>
        <dbReference type="ARBA" id="ARBA00022692"/>
    </source>
</evidence>
<feature type="transmembrane region" description="Helical" evidence="5">
    <location>
        <begin position="72"/>
        <end position="91"/>
    </location>
</feature>
<comment type="caution">
    <text evidence="7">The sequence shown here is derived from an EMBL/GenBank/DDBJ whole genome shotgun (WGS) entry which is preliminary data.</text>
</comment>
<reference evidence="7 8" key="1">
    <citation type="submission" date="2016-02" db="EMBL/GenBank/DDBJ databases">
        <title>Genome analysis of coral dinoflagellate symbionts highlights evolutionary adaptations to a symbiotic lifestyle.</title>
        <authorList>
            <person name="Aranda M."/>
            <person name="Li Y."/>
            <person name="Liew Y.J."/>
            <person name="Baumgarten S."/>
            <person name="Simakov O."/>
            <person name="Wilson M."/>
            <person name="Piel J."/>
            <person name="Ashoor H."/>
            <person name="Bougouffa S."/>
            <person name="Bajic V.B."/>
            <person name="Ryu T."/>
            <person name="Ravasi T."/>
            <person name="Bayer T."/>
            <person name="Micklem G."/>
            <person name="Kim H."/>
            <person name="Bhak J."/>
            <person name="Lajeunesse T.C."/>
            <person name="Voolstra C.R."/>
        </authorList>
    </citation>
    <scope>NUCLEOTIDE SEQUENCE [LARGE SCALE GENOMIC DNA]</scope>
    <source>
        <strain evidence="7 8">CCMP2467</strain>
    </source>
</reference>
<sequence>MIACSMLTSLLSSTLIKCLANEDIIVHGDRRDHARYLLGLAVASILLAGTTVLCLSHQRELMLAPVSPRRKYYILMHLFPFVVAASCWFQVAVPELAVGTLLVQEIWEALALHYFGLTIIDLMGGPETTVRILAQREPQGMFGRSRWCVPPCCCAVALLPCAFRDGTTVFNGAALQKMRAMIEQYCYVAPIAASVTTLLDFNTHQRQVHFEGLFQVELLMQLLQSISMFCCLQALFTLYRATHDVLHRFKTTSKFLSIKLLILLSLIQKTLVVSRMQPRNPGIVGVFGAMVATMVDLSEALVNSAFPLKELGGPLKPASLSSWLLPA</sequence>
<keyword evidence="2 5" id="KW-0812">Transmembrane</keyword>
<evidence type="ECO:0000256" key="1">
    <source>
        <dbReference type="ARBA" id="ARBA00004141"/>
    </source>
</evidence>
<dbReference type="OrthoDB" id="5348404at2759"/>
<dbReference type="OMA" id="ISIVGMW"/>
<evidence type="ECO:0000313" key="8">
    <source>
        <dbReference type="Proteomes" id="UP000186817"/>
    </source>
</evidence>
<keyword evidence="3 5" id="KW-1133">Transmembrane helix</keyword>
<protein>
    <submittedName>
        <fullName evidence="7">Uncharacterized protein</fullName>
    </submittedName>
</protein>
<dbReference type="SMART" id="SM01417">
    <property type="entry name" value="Solute_trans_a"/>
    <property type="match status" value="1"/>
</dbReference>
<gene>
    <name evidence="7" type="ORF">AK812_SmicGene2150</name>
</gene>
<feature type="transmembrane region" description="Helical" evidence="5">
    <location>
        <begin position="36"/>
        <end position="56"/>
    </location>
</feature>
<accession>A0A1Q9F2A4</accession>
<dbReference type="GO" id="GO:0016020">
    <property type="term" value="C:membrane"/>
    <property type="evidence" value="ECO:0007669"/>
    <property type="project" value="UniProtKB-SubCell"/>
</dbReference>
<dbReference type="PANTHER" id="PTHR23423">
    <property type="entry name" value="ORGANIC SOLUTE TRANSPORTER-RELATED"/>
    <property type="match status" value="1"/>
</dbReference>
<evidence type="ECO:0000256" key="5">
    <source>
        <dbReference type="SAM" id="Phobius"/>
    </source>
</evidence>
<organism evidence="7 8">
    <name type="scientific">Symbiodinium microadriaticum</name>
    <name type="common">Dinoflagellate</name>
    <name type="synonym">Zooxanthella microadriatica</name>
    <dbReference type="NCBI Taxonomy" id="2951"/>
    <lineage>
        <taxon>Eukaryota</taxon>
        <taxon>Sar</taxon>
        <taxon>Alveolata</taxon>
        <taxon>Dinophyceae</taxon>
        <taxon>Suessiales</taxon>
        <taxon>Symbiodiniaceae</taxon>
        <taxon>Symbiodinium</taxon>
    </lineage>
</organism>
<dbReference type="EMBL" id="LSRX01000023">
    <property type="protein sequence ID" value="OLQ13789.1"/>
    <property type="molecule type" value="Genomic_DNA"/>
</dbReference>
<evidence type="ECO:0000256" key="3">
    <source>
        <dbReference type="ARBA" id="ARBA00022989"/>
    </source>
</evidence>
<dbReference type="InterPro" id="IPR005178">
    <property type="entry name" value="Ostalpha/TMEM184C"/>
</dbReference>
<comment type="subcellular location">
    <subcellularLocation>
        <location evidence="1">Membrane</location>
        <topology evidence="1">Multi-pass membrane protein</topology>
    </subcellularLocation>
</comment>
<evidence type="ECO:0000256" key="6">
    <source>
        <dbReference type="SAM" id="SignalP"/>
    </source>
</evidence>
<evidence type="ECO:0000313" key="7">
    <source>
        <dbReference type="EMBL" id="OLQ13789.1"/>
    </source>
</evidence>
<keyword evidence="4 5" id="KW-0472">Membrane</keyword>
<dbReference type="AlphaFoldDB" id="A0A1Q9F2A4"/>
<name>A0A1Q9F2A4_SYMMI</name>
<proteinExistence type="predicted"/>
<keyword evidence="8" id="KW-1185">Reference proteome</keyword>
<feature type="chain" id="PRO_5012548188" evidence="6">
    <location>
        <begin position="21"/>
        <end position="327"/>
    </location>
</feature>
<feature type="signal peptide" evidence="6">
    <location>
        <begin position="1"/>
        <end position="20"/>
    </location>
</feature>
<keyword evidence="6" id="KW-0732">Signal</keyword>